<accession>A0A7S2WU24</accession>
<dbReference type="InterPro" id="IPR015943">
    <property type="entry name" value="WD40/YVTN_repeat-like_dom_sf"/>
</dbReference>
<evidence type="ECO:0000256" key="1">
    <source>
        <dbReference type="SAM" id="MobiDB-lite"/>
    </source>
</evidence>
<dbReference type="PANTHER" id="PTHR47467:SF1">
    <property type="entry name" value="WD40 REPEAT-CONTAINING PROTEIN"/>
    <property type="match status" value="1"/>
</dbReference>
<dbReference type="SUPFAM" id="SSF50998">
    <property type="entry name" value="Quinoprotein alcohol dehydrogenase-like"/>
    <property type="match status" value="1"/>
</dbReference>
<dbReference type="PANTHER" id="PTHR47467">
    <property type="entry name" value="OS01G0867200 PROTEIN"/>
    <property type="match status" value="1"/>
</dbReference>
<feature type="region of interest" description="Disordered" evidence="1">
    <location>
        <begin position="341"/>
        <end position="361"/>
    </location>
</feature>
<evidence type="ECO:0000313" key="2">
    <source>
        <dbReference type="EMBL" id="CAD9705883.1"/>
    </source>
</evidence>
<proteinExistence type="predicted"/>
<gene>
    <name evidence="2" type="ORF">QSP1433_LOCUS16477</name>
</gene>
<dbReference type="EMBL" id="HBHK01026233">
    <property type="protein sequence ID" value="CAD9705883.1"/>
    <property type="molecule type" value="Transcribed_RNA"/>
</dbReference>
<name>A0A7S2WU24_9STRA</name>
<dbReference type="Gene3D" id="2.130.10.10">
    <property type="entry name" value="YVTN repeat-like/Quinoprotein amine dehydrogenase"/>
    <property type="match status" value="1"/>
</dbReference>
<dbReference type="AlphaFoldDB" id="A0A7S2WU24"/>
<protein>
    <submittedName>
        <fullName evidence="2">Uncharacterized protein</fullName>
    </submittedName>
</protein>
<reference evidence="2" key="1">
    <citation type="submission" date="2021-01" db="EMBL/GenBank/DDBJ databases">
        <authorList>
            <person name="Corre E."/>
            <person name="Pelletier E."/>
            <person name="Niang G."/>
            <person name="Scheremetjew M."/>
            <person name="Finn R."/>
            <person name="Kale V."/>
            <person name="Holt S."/>
            <person name="Cochrane G."/>
            <person name="Meng A."/>
            <person name="Brown T."/>
            <person name="Cohen L."/>
        </authorList>
    </citation>
    <scope>NUCLEOTIDE SEQUENCE</scope>
    <source>
        <strain evidence="2">NY070348D</strain>
    </source>
</reference>
<dbReference type="InterPro" id="IPR011047">
    <property type="entry name" value="Quinoprotein_ADH-like_sf"/>
</dbReference>
<organism evidence="2">
    <name type="scientific">Mucochytrium quahogii</name>
    <dbReference type="NCBI Taxonomy" id="96639"/>
    <lineage>
        <taxon>Eukaryota</taxon>
        <taxon>Sar</taxon>
        <taxon>Stramenopiles</taxon>
        <taxon>Bigyra</taxon>
        <taxon>Labyrinthulomycetes</taxon>
        <taxon>Thraustochytrida</taxon>
        <taxon>Thraustochytriidae</taxon>
        <taxon>Mucochytrium</taxon>
    </lineage>
</organism>
<sequence>MGPSVKVCRSKLILGDTDPRNAASLSSLQLGGPDGIQATKLCMLRQTNDGNTGYVVALGCGKSLALGLAQFPEQAFDTEQVKGVKNPVPATIGDTVCLKLGESLENRIQSVSARGELVAASDSQCGCIVARVSTTIDNLEDLVSEDCPSHKLRRIDSASVVARKSSATTWVGDNNCMKGWTGVALSPTLPTVAVTSSLGRKTVLRDIESGTETGEFWHDLNPMALSYYNENCLVIGEWGTLTLWDTREGKKLKFANAPLSGRAPIYSISADTSRVAVVGESKSLSLLDTRTWKSYLSWKVPIKHDAVGVKLTGNASRCFVAGLDHELVGFSVDEMNKKGCAPDGGSREKLQTPQSLPQGSMLHQNHRMFRSEATWAGFDVFGESLCGSSSCTEFVGLSTSSVLYTGHYSF</sequence>
<feature type="compositionally biased region" description="Polar residues" evidence="1">
    <location>
        <begin position="351"/>
        <end position="361"/>
    </location>
</feature>